<dbReference type="EMBL" id="BAABHA010000003">
    <property type="protein sequence ID" value="GAA4379656.1"/>
    <property type="molecule type" value="Genomic_DNA"/>
</dbReference>
<dbReference type="RefSeq" id="WP_345223292.1">
    <property type="nucleotide sequence ID" value="NZ_BAABHA010000003.1"/>
</dbReference>
<organism evidence="1 2">
    <name type="scientific">Hymenobacter koreensis</name>
    <dbReference type="NCBI Taxonomy" id="1084523"/>
    <lineage>
        <taxon>Bacteria</taxon>
        <taxon>Pseudomonadati</taxon>
        <taxon>Bacteroidota</taxon>
        <taxon>Cytophagia</taxon>
        <taxon>Cytophagales</taxon>
        <taxon>Hymenobacteraceae</taxon>
        <taxon>Hymenobacter</taxon>
    </lineage>
</organism>
<evidence type="ECO:0008006" key="3">
    <source>
        <dbReference type="Google" id="ProtNLM"/>
    </source>
</evidence>
<evidence type="ECO:0000313" key="2">
    <source>
        <dbReference type="Proteomes" id="UP001500454"/>
    </source>
</evidence>
<protein>
    <recommendedName>
        <fullName evidence="3">Peptidase M19</fullName>
    </recommendedName>
</protein>
<reference evidence="2" key="1">
    <citation type="journal article" date="2019" name="Int. J. Syst. Evol. Microbiol.">
        <title>The Global Catalogue of Microorganisms (GCM) 10K type strain sequencing project: providing services to taxonomists for standard genome sequencing and annotation.</title>
        <authorList>
            <consortium name="The Broad Institute Genomics Platform"/>
            <consortium name="The Broad Institute Genome Sequencing Center for Infectious Disease"/>
            <person name="Wu L."/>
            <person name="Ma J."/>
        </authorList>
    </citation>
    <scope>NUCLEOTIDE SEQUENCE [LARGE SCALE GENOMIC DNA]</scope>
    <source>
        <strain evidence="2">JCM 17924</strain>
    </source>
</reference>
<comment type="caution">
    <text evidence="1">The sequence shown here is derived from an EMBL/GenBank/DDBJ whole genome shotgun (WGS) entry which is preliminary data.</text>
</comment>
<dbReference type="Proteomes" id="UP001500454">
    <property type="component" value="Unassembled WGS sequence"/>
</dbReference>
<proteinExistence type="predicted"/>
<sequence>MKQIYLSLLGIGAAGCVGLKVPSNISSRYPVDSTRSGYVDFHNHTTMKPYTAGVQVPKGTPDDQVAAQQLQAARHSNEHLAWTLNTRGERKRKKEGAFSSFAGYRQSQWGALGTYRLICTSLYGYERGLVDDARWFNRFIKSVGRRIGIGLPAHTRRELRNPYVTAFDDLQAEYAFLQRQAKVDPEKPREGEKIKLIKSAQEIRQLSPGQTGLVLSIEGGHALFGPQPRLDKTLLVADTKAAYADQLKANISTLKQWEHPVMFVTLSHLIWNKLSGHGKGTDIEGSPGKLLHWLSRFTWFREGGNTMPATGITGISGFSADEPKPYTVVYDNGLAGSTSDDPQGLGKLVVEQLLDKKNGRILIDIRHSGIKTRLEYYTLLKHRRAQGDHIPIMVSHAAMSGKSLRFALATALRPRADNYAEFKNPAAFYEDEFRRWKTPSGLDTLSPTLTLSTHPGSQVIRSLLIAKAGFSIENTPYFYRDFFKPQPLRRDTLTYLRASEVPTPAQHRAGYFQPSSINLADEEVDIICQSDGLIGLTVEQRALGTRLPEAWQERLRIHKLLTDSISHHLKSGVVNLPAGVSPQDFIDRFVVVAPFVRNLSHMVHAASPASDVWRHIAIGTDFDGVIDPLDYFHTSDRLGQLEQFVHDHFELYDRYYPYLKLRQALANTPTGKPYPKQQALRQLFSENGSAFILKYYPSR</sequence>
<name>A0ABP8IYU5_9BACT</name>
<dbReference type="Gene3D" id="3.20.20.140">
    <property type="entry name" value="Metal-dependent hydrolases"/>
    <property type="match status" value="1"/>
</dbReference>
<dbReference type="PROSITE" id="PS51257">
    <property type="entry name" value="PROKAR_LIPOPROTEIN"/>
    <property type="match status" value="1"/>
</dbReference>
<evidence type="ECO:0000313" key="1">
    <source>
        <dbReference type="EMBL" id="GAA4379656.1"/>
    </source>
</evidence>
<keyword evidence="2" id="KW-1185">Reference proteome</keyword>
<accession>A0ABP8IYU5</accession>
<gene>
    <name evidence="1" type="ORF">GCM10023186_17270</name>
</gene>